<comment type="caution">
    <text evidence="2">The sequence shown here is derived from an EMBL/GenBank/DDBJ whole genome shotgun (WGS) entry which is preliminary data.</text>
</comment>
<gene>
    <name evidence="2" type="ORF">UX13_C0054G0001</name>
</gene>
<evidence type="ECO:0000313" key="2">
    <source>
        <dbReference type="EMBL" id="KKU08919.1"/>
    </source>
</evidence>
<feature type="domain" description="Methyltransferase type 11" evidence="1">
    <location>
        <begin position="59"/>
        <end position="154"/>
    </location>
</feature>
<evidence type="ECO:0000313" key="3">
    <source>
        <dbReference type="Proteomes" id="UP000034329"/>
    </source>
</evidence>
<dbReference type="PANTHER" id="PTHR43861:SF6">
    <property type="entry name" value="METHYLTRANSFERASE TYPE 11"/>
    <property type="match status" value="1"/>
</dbReference>
<dbReference type="InterPro" id="IPR029063">
    <property type="entry name" value="SAM-dependent_MTases_sf"/>
</dbReference>
<dbReference type="Proteomes" id="UP000034329">
    <property type="component" value="Unassembled WGS sequence"/>
</dbReference>
<dbReference type="SUPFAM" id="SSF53335">
    <property type="entry name" value="S-adenosyl-L-methionine-dependent methyltransferases"/>
    <property type="match status" value="1"/>
</dbReference>
<dbReference type="CDD" id="cd02440">
    <property type="entry name" value="AdoMet_MTases"/>
    <property type="match status" value="1"/>
</dbReference>
<dbReference type="InterPro" id="IPR013216">
    <property type="entry name" value="Methyltransf_11"/>
</dbReference>
<proteinExistence type="predicted"/>
<dbReference type="Pfam" id="PF08241">
    <property type="entry name" value="Methyltransf_11"/>
    <property type="match status" value="1"/>
</dbReference>
<dbReference type="AlphaFoldDB" id="A0A0G1ML46"/>
<name>A0A0G1ML46_9BACT</name>
<dbReference type="EMBL" id="LCLA01000054">
    <property type="protein sequence ID" value="KKU08919.1"/>
    <property type="molecule type" value="Genomic_DNA"/>
</dbReference>
<sequence>MTKTKKEEESLKFAAHLHEGVPANWYYQSLKVDPFQKYWHKRRFEEVSAVLEPVKGKILDIGCADGMFSKVIFDKTKAKELIGMDVLASSINWAEKHWAKSKGMKFFVGDAHNLKFESGTFDAVVALEVLEHVENPVEVLKEIKRTLKKGGYGVFLVPSDNDLFKIVWFLWLHFYPRGWVWKD</sequence>
<feature type="non-terminal residue" evidence="2">
    <location>
        <position position="183"/>
    </location>
</feature>
<dbReference type="PANTHER" id="PTHR43861">
    <property type="entry name" value="TRANS-ACONITATE 2-METHYLTRANSFERASE-RELATED"/>
    <property type="match status" value="1"/>
</dbReference>
<evidence type="ECO:0000259" key="1">
    <source>
        <dbReference type="Pfam" id="PF08241"/>
    </source>
</evidence>
<reference evidence="2 3" key="1">
    <citation type="journal article" date="2015" name="Nature">
        <title>rRNA introns, odd ribosomes, and small enigmatic genomes across a large radiation of phyla.</title>
        <authorList>
            <person name="Brown C.T."/>
            <person name="Hug L.A."/>
            <person name="Thomas B.C."/>
            <person name="Sharon I."/>
            <person name="Castelle C.J."/>
            <person name="Singh A."/>
            <person name="Wilkins M.J."/>
            <person name="Williams K.H."/>
            <person name="Banfield J.F."/>
        </authorList>
    </citation>
    <scope>NUCLEOTIDE SEQUENCE [LARGE SCALE GENOMIC DNA]</scope>
</reference>
<organism evidence="2 3">
    <name type="scientific">Candidatus Woesebacteria bacterium GW2011_GWB1_45_5</name>
    <dbReference type="NCBI Taxonomy" id="1618581"/>
    <lineage>
        <taxon>Bacteria</taxon>
        <taxon>Candidatus Woeseibacteriota</taxon>
    </lineage>
</organism>
<protein>
    <recommendedName>
        <fullName evidence="1">Methyltransferase type 11 domain-containing protein</fullName>
    </recommendedName>
</protein>
<dbReference type="Gene3D" id="3.40.50.150">
    <property type="entry name" value="Vaccinia Virus protein VP39"/>
    <property type="match status" value="1"/>
</dbReference>
<dbReference type="GO" id="GO:0008757">
    <property type="term" value="F:S-adenosylmethionine-dependent methyltransferase activity"/>
    <property type="evidence" value="ECO:0007669"/>
    <property type="project" value="InterPro"/>
</dbReference>
<accession>A0A0G1ML46</accession>